<feature type="transmembrane region" description="Helical" evidence="1">
    <location>
        <begin position="74"/>
        <end position="93"/>
    </location>
</feature>
<feature type="transmembrane region" description="Helical" evidence="1">
    <location>
        <begin position="256"/>
        <end position="276"/>
    </location>
</feature>
<evidence type="ECO:0000313" key="3">
    <source>
        <dbReference type="WBParaSite" id="SVE_1969400.1"/>
    </source>
</evidence>
<organism evidence="2 3">
    <name type="scientific">Strongyloides venezuelensis</name>
    <name type="common">Threadworm</name>
    <dbReference type="NCBI Taxonomy" id="75913"/>
    <lineage>
        <taxon>Eukaryota</taxon>
        <taxon>Metazoa</taxon>
        <taxon>Ecdysozoa</taxon>
        <taxon>Nematoda</taxon>
        <taxon>Chromadorea</taxon>
        <taxon>Rhabditida</taxon>
        <taxon>Tylenchina</taxon>
        <taxon>Panagrolaimomorpha</taxon>
        <taxon>Strongyloidoidea</taxon>
        <taxon>Strongyloididae</taxon>
        <taxon>Strongyloides</taxon>
    </lineage>
</organism>
<accession>A0A0K0G4N3</accession>
<feature type="transmembrane region" description="Helical" evidence="1">
    <location>
        <begin position="155"/>
        <end position="174"/>
    </location>
</feature>
<feature type="transmembrane region" description="Helical" evidence="1">
    <location>
        <begin position="131"/>
        <end position="149"/>
    </location>
</feature>
<evidence type="ECO:0000256" key="1">
    <source>
        <dbReference type="SAM" id="Phobius"/>
    </source>
</evidence>
<name>A0A0K0G4N3_STRVS</name>
<dbReference type="Proteomes" id="UP000035680">
    <property type="component" value="Unassembled WGS sequence"/>
</dbReference>
<feature type="transmembrane region" description="Helical" evidence="1">
    <location>
        <begin position="282"/>
        <end position="300"/>
    </location>
</feature>
<sequence length="323" mass="37558">MKKGIHKNFLILIAFTITHITNAIFNRVVMAKFFFNFPLFISILQYGILLLIIEIASSQNIIKLQPYTLERGKQLMIPSILYSISTYYTLIALDGVNLHMFPLMTKLAPLVAIGIIFFFSEDRDTLTVGKIGVIGLIVLFSSMSVYFFYSFQPMSWLYGIFVALALPYSFRLFYLQAEKSNIKDVIYINCFNCFGLFMISDLMLTEIKYVYYYYQTSTSILFYISIIMQVTTGILSYILLMYIIKKLGLITTTVTYTTLQSLQLFFAYLFSLILFYDVTPTVFNIINIWLCVITTIYYFVKHCKSISFLDRSTFKFTINSNKR</sequence>
<keyword evidence="1" id="KW-0812">Transmembrane</keyword>
<protein>
    <submittedName>
        <fullName evidence="3">Transporter</fullName>
    </submittedName>
</protein>
<dbReference type="AlphaFoldDB" id="A0A0K0G4N3"/>
<keyword evidence="1" id="KW-1133">Transmembrane helix</keyword>
<evidence type="ECO:0000313" key="2">
    <source>
        <dbReference type="Proteomes" id="UP000035680"/>
    </source>
</evidence>
<feature type="transmembrane region" description="Helical" evidence="1">
    <location>
        <begin position="220"/>
        <end position="244"/>
    </location>
</feature>
<keyword evidence="1" id="KW-0472">Membrane</keyword>
<keyword evidence="2" id="KW-1185">Reference proteome</keyword>
<feature type="transmembrane region" description="Helical" evidence="1">
    <location>
        <begin position="99"/>
        <end position="119"/>
    </location>
</feature>
<dbReference type="WBParaSite" id="SVE_1969400.1">
    <property type="protein sequence ID" value="SVE_1969400.1"/>
    <property type="gene ID" value="SVE_1969400"/>
</dbReference>
<feature type="transmembrane region" description="Helical" evidence="1">
    <location>
        <begin position="186"/>
        <end position="214"/>
    </location>
</feature>
<feature type="transmembrane region" description="Helical" evidence="1">
    <location>
        <begin position="33"/>
        <end position="53"/>
    </location>
</feature>
<reference evidence="3" key="2">
    <citation type="submission" date="2015-08" db="UniProtKB">
        <authorList>
            <consortium name="WormBaseParasite"/>
        </authorList>
    </citation>
    <scope>IDENTIFICATION</scope>
</reference>
<reference evidence="2" key="1">
    <citation type="submission" date="2014-07" db="EMBL/GenBank/DDBJ databases">
        <authorList>
            <person name="Martin A.A"/>
            <person name="De Silva N."/>
        </authorList>
    </citation>
    <scope>NUCLEOTIDE SEQUENCE</scope>
</reference>
<proteinExistence type="predicted"/>